<evidence type="ECO:0000256" key="2">
    <source>
        <dbReference type="SAM" id="SignalP"/>
    </source>
</evidence>
<reference evidence="3 4" key="1">
    <citation type="journal article" date="2016" name="Nat. Commun.">
        <title>Thousands of microbial genomes shed light on interconnected biogeochemical processes in an aquifer system.</title>
        <authorList>
            <person name="Anantharaman K."/>
            <person name="Brown C.T."/>
            <person name="Hug L.A."/>
            <person name="Sharon I."/>
            <person name="Castelle C.J."/>
            <person name="Probst A.J."/>
            <person name="Thomas B.C."/>
            <person name="Singh A."/>
            <person name="Wilkins M.J."/>
            <person name="Karaoz U."/>
            <person name="Brodie E.L."/>
            <person name="Williams K.H."/>
            <person name="Hubbard S.S."/>
            <person name="Banfield J.F."/>
        </authorList>
    </citation>
    <scope>NUCLEOTIDE SEQUENCE [LARGE SCALE GENOMIC DNA]</scope>
</reference>
<evidence type="ECO:0008006" key="5">
    <source>
        <dbReference type="Google" id="ProtNLM"/>
    </source>
</evidence>
<evidence type="ECO:0000313" key="4">
    <source>
        <dbReference type="Proteomes" id="UP000177579"/>
    </source>
</evidence>
<sequence>MKKKYFYFLTFFCAVFLCLINYPVLAASGLGIGVSPVKIEDVVDPGQVLQKEIRVTNNSSSAITFYAYLKDFKASEDENGAPKVIAPGSEEGYFLASWIDITAEGIEFGPNEEKTISFTINVPPETGPGGYYGGVYFGTEPPQIHLDEEEKGAGMAIGQQTGCLVLLQVKGAVYEEARIREFNTDKELYNTPFEVKFITRIENLGNVHVKPYGAITIENMFGKEIAVVRVNEKGGNILPKSIRKFEDEFWKDTMGFGRYKAKLGLVYGTSPDMGGQGKQSIFSEKYFWIFPWKIIMPIILGLVFFTGLMFLLLKLYKNKAVRKAMEQAGLGQVRYVQQYQGPSPALHLTMILLIVFIVLFLIVASLYFFFFA</sequence>
<feature type="signal peptide" evidence="2">
    <location>
        <begin position="1"/>
        <end position="26"/>
    </location>
</feature>
<keyword evidence="1" id="KW-0472">Membrane</keyword>
<keyword evidence="1" id="KW-1133">Transmembrane helix</keyword>
<comment type="caution">
    <text evidence="3">The sequence shown here is derived from an EMBL/GenBank/DDBJ whole genome shotgun (WGS) entry which is preliminary data.</text>
</comment>
<keyword evidence="2" id="KW-0732">Signal</keyword>
<evidence type="ECO:0000256" key="1">
    <source>
        <dbReference type="SAM" id="Phobius"/>
    </source>
</evidence>
<gene>
    <name evidence="3" type="ORF">A2531_05225</name>
</gene>
<feature type="transmembrane region" description="Helical" evidence="1">
    <location>
        <begin position="286"/>
        <end position="313"/>
    </location>
</feature>
<dbReference type="AlphaFoldDB" id="A0A1F5TT94"/>
<keyword evidence="1" id="KW-0812">Transmembrane</keyword>
<feature type="transmembrane region" description="Helical" evidence="1">
    <location>
        <begin position="345"/>
        <end position="370"/>
    </location>
</feature>
<dbReference type="Proteomes" id="UP000177579">
    <property type="component" value="Unassembled WGS sequence"/>
</dbReference>
<accession>A0A1F5TT94</accession>
<dbReference type="EMBL" id="MFGO01000004">
    <property type="protein sequence ID" value="OGF41801.1"/>
    <property type="molecule type" value="Genomic_DNA"/>
</dbReference>
<proteinExistence type="predicted"/>
<organism evidence="3 4">
    <name type="scientific">Candidatus Falkowbacteria bacterium RIFOXYD2_FULL_34_120</name>
    <dbReference type="NCBI Taxonomy" id="1798007"/>
    <lineage>
        <taxon>Bacteria</taxon>
        <taxon>Candidatus Falkowiibacteriota</taxon>
    </lineage>
</organism>
<protein>
    <recommendedName>
        <fullName evidence="5">DUF916 domain-containing protein</fullName>
    </recommendedName>
</protein>
<evidence type="ECO:0000313" key="3">
    <source>
        <dbReference type="EMBL" id="OGF41801.1"/>
    </source>
</evidence>
<feature type="chain" id="PRO_5009521425" description="DUF916 domain-containing protein" evidence="2">
    <location>
        <begin position="27"/>
        <end position="372"/>
    </location>
</feature>
<name>A0A1F5TT94_9BACT</name>